<evidence type="ECO:0000256" key="1">
    <source>
        <dbReference type="SAM" id="MobiDB-lite"/>
    </source>
</evidence>
<dbReference type="EMBL" id="KZ613765">
    <property type="protein sequence ID" value="PMD64376.1"/>
    <property type="molecule type" value="Genomic_DNA"/>
</dbReference>
<dbReference type="InParanoid" id="A0A2J6TMX8"/>
<dbReference type="AlphaFoldDB" id="A0A2J6TMX8"/>
<name>A0A2J6TMX8_9HELO</name>
<accession>A0A2J6TMX8</accession>
<feature type="compositionally biased region" description="Low complexity" evidence="1">
    <location>
        <begin position="30"/>
        <end position="50"/>
    </location>
</feature>
<feature type="compositionally biased region" description="Basic and acidic residues" evidence="1">
    <location>
        <begin position="180"/>
        <end position="192"/>
    </location>
</feature>
<feature type="compositionally biased region" description="Basic and acidic residues" evidence="1">
    <location>
        <begin position="317"/>
        <end position="332"/>
    </location>
</feature>
<dbReference type="OrthoDB" id="3555317at2759"/>
<protein>
    <recommendedName>
        <fullName evidence="4">BZIP domain-containing protein</fullName>
    </recommendedName>
</protein>
<dbReference type="PANTHER" id="PTHR40618:SF1">
    <property type="entry name" value="B-ZIP TRANSCRIPTION FACTOR (EUROFUNG)"/>
    <property type="match status" value="1"/>
</dbReference>
<reference evidence="2 3" key="1">
    <citation type="submission" date="2016-04" db="EMBL/GenBank/DDBJ databases">
        <title>A degradative enzymes factory behind the ericoid mycorrhizal symbiosis.</title>
        <authorList>
            <consortium name="DOE Joint Genome Institute"/>
            <person name="Martino E."/>
            <person name="Morin E."/>
            <person name="Grelet G."/>
            <person name="Kuo A."/>
            <person name="Kohler A."/>
            <person name="Daghino S."/>
            <person name="Barry K."/>
            <person name="Choi C."/>
            <person name="Cichocki N."/>
            <person name="Clum A."/>
            <person name="Copeland A."/>
            <person name="Hainaut M."/>
            <person name="Haridas S."/>
            <person name="Labutti K."/>
            <person name="Lindquist E."/>
            <person name="Lipzen A."/>
            <person name="Khouja H.-R."/>
            <person name="Murat C."/>
            <person name="Ohm R."/>
            <person name="Olson A."/>
            <person name="Spatafora J."/>
            <person name="Veneault-Fourrey C."/>
            <person name="Henrissat B."/>
            <person name="Grigoriev I."/>
            <person name="Martin F."/>
            <person name="Perotto S."/>
        </authorList>
    </citation>
    <scope>NUCLEOTIDE SEQUENCE [LARGE SCALE GENOMIC DNA]</scope>
    <source>
        <strain evidence="2 3">E</strain>
    </source>
</reference>
<feature type="region of interest" description="Disordered" evidence="1">
    <location>
        <begin position="25"/>
        <end position="88"/>
    </location>
</feature>
<sequence>MEPSFNFPQDDFALAILTHAAMQTNHDHNTPSSHTSNSNSGYNRSSGPSSTLTGADVRGSSATSMISNRNPNLGINRSQDSSLAHSRPQDILSYTSAVTSSRSMETLTFNPAQTGRQNSYMGPTYRGIGSQISQNYAQSLGILNAESYDDGRAQQQSGEMRLKQTAPPDPLLQFGMMETPEVRTDSDELDKGSRRRRKHKIDHQIEDDDEEARKKARGRPRVDTKDETAADRRRTQIRMAQRAYRHRKETTITSLEKQVQDLRGTNEEMSNIFISLYDFAVSKGLLQREPEFGQQLQSTTERFLALAKSTANDEENHDEHSKDGKSEPESGRKTKKTRTSPEKVQESEALSSQPWGGYFAKSESPVEETQPQYLEQQSYGQRNYQRDLEIITRPTEDNASFPLDLMDLQTYRVDVPPVENFMQDFYSEAQLPLPNTHNYAEFSFARRIQRGAIERAFRLITAKNPPQIRFQEVFGFCFQYESRESVEARLKRLISSSANESLQEWKAPFVHVGGAGTFYPMHDNDVNEDLMPKFRTGYSMGPFSPSVAPIQEKIQGGMRLSLPGYEGEWFDPNDVEGYLRGRGLEIPPSADYITAEIDLAILGEVGSPHSDSTITTVSPRTPQSPLDKMLADGGNMTYNFEFAKPEGKAFPFPIGYADWDSNVNVREASNIDPIFNVAPNRNNSNNTSDVNATEVPRIEKRLVTVNIKILLESILDHGVCLGRAPGFRPSDVNSAIIAAVKAGF</sequence>
<feature type="region of interest" description="Disordered" evidence="1">
    <location>
        <begin position="150"/>
        <end position="169"/>
    </location>
</feature>
<dbReference type="RefSeq" id="XP_024741280.1">
    <property type="nucleotide sequence ID" value="XM_024874101.1"/>
</dbReference>
<gene>
    <name evidence="2" type="ORF">K444DRAFT_521144</name>
</gene>
<evidence type="ECO:0000313" key="3">
    <source>
        <dbReference type="Proteomes" id="UP000235371"/>
    </source>
</evidence>
<proteinExistence type="predicted"/>
<feature type="region of interest" description="Disordered" evidence="1">
    <location>
        <begin position="310"/>
        <end position="370"/>
    </location>
</feature>
<dbReference type="STRING" id="1095630.A0A2J6TMX8"/>
<dbReference type="GeneID" id="36582181"/>
<feature type="compositionally biased region" description="Polar residues" evidence="1">
    <location>
        <begin position="60"/>
        <end position="84"/>
    </location>
</feature>
<evidence type="ECO:0000313" key="2">
    <source>
        <dbReference type="EMBL" id="PMD64376.1"/>
    </source>
</evidence>
<dbReference type="SUPFAM" id="SSF57959">
    <property type="entry name" value="Leucine zipper domain"/>
    <property type="match status" value="1"/>
</dbReference>
<dbReference type="GO" id="GO:0003700">
    <property type="term" value="F:DNA-binding transcription factor activity"/>
    <property type="evidence" value="ECO:0007669"/>
    <property type="project" value="InterPro"/>
</dbReference>
<organism evidence="2 3">
    <name type="scientific">Hyaloscypha bicolor E</name>
    <dbReference type="NCBI Taxonomy" id="1095630"/>
    <lineage>
        <taxon>Eukaryota</taxon>
        <taxon>Fungi</taxon>
        <taxon>Dikarya</taxon>
        <taxon>Ascomycota</taxon>
        <taxon>Pezizomycotina</taxon>
        <taxon>Leotiomycetes</taxon>
        <taxon>Helotiales</taxon>
        <taxon>Hyaloscyphaceae</taxon>
        <taxon>Hyaloscypha</taxon>
        <taxon>Hyaloscypha bicolor</taxon>
    </lineage>
</organism>
<dbReference type="PANTHER" id="PTHR40618">
    <property type="entry name" value="B-ZIP TRANSCRIPTION FACTOR (EUROFUNG)-RELATED"/>
    <property type="match status" value="1"/>
</dbReference>
<dbReference type="CDD" id="cd14688">
    <property type="entry name" value="bZIP_YAP"/>
    <property type="match status" value="1"/>
</dbReference>
<evidence type="ECO:0008006" key="4">
    <source>
        <dbReference type="Google" id="ProtNLM"/>
    </source>
</evidence>
<feature type="region of interest" description="Disordered" evidence="1">
    <location>
        <begin position="177"/>
        <end position="232"/>
    </location>
</feature>
<feature type="compositionally biased region" description="Basic and acidic residues" evidence="1">
    <location>
        <begin position="220"/>
        <end position="232"/>
    </location>
</feature>
<dbReference type="InterPro" id="IPR046347">
    <property type="entry name" value="bZIP_sf"/>
</dbReference>
<dbReference type="Proteomes" id="UP000235371">
    <property type="component" value="Unassembled WGS sequence"/>
</dbReference>
<keyword evidence="3" id="KW-1185">Reference proteome</keyword>
<dbReference type="Gene3D" id="1.20.5.170">
    <property type="match status" value="1"/>
</dbReference>